<evidence type="ECO:0000313" key="2">
    <source>
        <dbReference type="EMBL" id="SUZ78005.1"/>
    </source>
</evidence>
<reference evidence="2" key="1">
    <citation type="submission" date="2018-05" db="EMBL/GenBank/DDBJ databases">
        <authorList>
            <person name="Lanie J.A."/>
            <person name="Ng W.-L."/>
            <person name="Kazmierczak K.M."/>
            <person name="Andrzejewski T.M."/>
            <person name="Davidsen T.M."/>
            <person name="Wayne K.J."/>
            <person name="Tettelin H."/>
            <person name="Glass J.I."/>
            <person name="Rusch D."/>
            <person name="Podicherti R."/>
            <person name="Tsui H.-C.T."/>
            <person name="Winkler M.E."/>
        </authorList>
    </citation>
    <scope>NUCLEOTIDE SEQUENCE</scope>
</reference>
<sequence>MAEAPPTQSDMDRSSGDGDPTFGRGLRFIVNQPSS</sequence>
<accession>A0A381QF88</accession>
<proteinExistence type="predicted"/>
<dbReference type="EMBL" id="UINC01001338">
    <property type="protein sequence ID" value="SUZ78005.1"/>
    <property type="molecule type" value="Genomic_DNA"/>
</dbReference>
<dbReference type="AlphaFoldDB" id="A0A381QF88"/>
<evidence type="ECO:0000256" key="1">
    <source>
        <dbReference type="SAM" id="MobiDB-lite"/>
    </source>
</evidence>
<feature type="region of interest" description="Disordered" evidence="1">
    <location>
        <begin position="1"/>
        <end position="35"/>
    </location>
</feature>
<protein>
    <submittedName>
        <fullName evidence="2">Uncharacterized protein</fullName>
    </submittedName>
</protein>
<organism evidence="2">
    <name type="scientific">marine metagenome</name>
    <dbReference type="NCBI Taxonomy" id="408172"/>
    <lineage>
        <taxon>unclassified sequences</taxon>
        <taxon>metagenomes</taxon>
        <taxon>ecological metagenomes</taxon>
    </lineage>
</organism>
<name>A0A381QF88_9ZZZZ</name>
<gene>
    <name evidence="2" type="ORF">METZ01_LOCUS30859</name>
</gene>